<accession>A0A100WDN4</accession>
<evidence type="ECO:0000256" key="2">
    <source>
        <dbReference type="SAM" id="SignalP"/>
    </source>
</evidence>
<dbReference type="EMBL" id="BCSY01000047">
    <property type="protein sequence ID" value="GAS96250.1"/>
    <property type="molecule type" value="Genomic_DNA"/>
</dbReference>
<evidence type="ECO:0008006" key="5">
    <source>
        <dbReference type="Google" id="ProtNLM"/>
    </source>
</evidence>
<feature type="signal peptide" evidence="2">
    <location>
        <begin position="1"/>
        <end position="22"/>
    </location>
</feature>
<dbReference type="AlphaFoldDB" id="A0A100WDN4"/>
<reference evidence="4" key="2">
    <citation type="submission" date="2016-02" db="EMBL/GenBank/DDBJ databases">
        <title>Draft genome sequence of five rapidly growing Mycobacterium species.</title>
        <authorList>
            <person name="Katahira K."/>
            <person name="Gotou Y."/>
            <person name="Iida K."/>
            <person name="Ogura Y."/>
            <person name="Hayashi T."/>
        </authorList>
    </citation>
    <scope>NUCLEOTIDE SEQUENCE [LARGE SCALE GENOMIC DNA]</scope>
    <source>
        <strain evidence="4">JCM15298</strain>
    </source>
</reference>
<keyword evidence="2" id="KW-0732">Signal</keyword>
<sequence>MKPAIVLALAATAAACSSHPQAGPASAHSSAPPSGSTAIQQLGSPAQGQVPAWAVIHFLGRHGLPTDHPLDVTDQACQDRQCQQSVITDTVQVTSFATAAAAQSYARRHSARATANIVVTFSPVLSTIEREQLWSAVTEAVQ</sequence>
<feature type="chain" id="PRO_5039003756" description="Lipoprotein" evidence="2">
    <location>
        <begin position="23"/>
        <end position="142"/>
    </location>
</feature>
<proteinExistence type="predicted"/>
<protein>
    <recommendedName>
        <fullName evidence="5">Lipoprotein</fullName>
    </recommendedName>
</protein>
<name>A0A100WDN4_MYCCR</name>
<feature type="compositionally biased region" description="Low complexity" evidence="1">
    <location>
        <begin position="18"/>
        <end position="36"/>
    </location>
</feature>
<reference evidence="4" key="1">
    <citation type="journal article" date="2016" name="Genome Announc.">
        <title>Draft Genome Sequences of Five Rapidly Growing Mycobacterium Species, M. thermoresistibile, M. fortuitum subsp. acetamidolyticum, M. canariasense, M. brisbanense, and M. novocastrense.</title>
        <authorList>
            <person name="Katahira K."/>
            <person name="Ogura Y."/>
            <person name="Gotoh Y."/>
            <person name="Hayashi T."/>
        </authorList>
    </citation>
    <scope>NUCLEOTIDE SEQUENCE [LARGE SCALE GENOMIC DNA]</scope>
    <source>
        <strain evidence="4">JCM15298</strain>
    </source>
</reference>
<organism evidence="3 4">
    <name type="scientific">Mycolicibacterium canariasense</name>
    <name type="common">Mycobacterium canariasense</name>
    <dbReference type="NCBI Taxonomy" id="228230"/>
    <lineage>
        <taxon>Bacteria</taxon>
        <taxon>Bacillati</taxon>
        <taxon>Actinomycetota</taxon>
        <taxon>Actinomycetes</taxon>
        <taxon>Mycobacteriales</taxon>
        <taxon>Mycobacteriaceae</taxon>
        <taxon>Mycolicibacterium</taxon>
    </lineage>
</organism>
<evidence type="ECO:0000256" key="1">
    <source>
        <dbReference type="SAM" id="MobiDB-lite"/>
    </source>
</evidence>
<evidence type="ECO:0000313" key="4">
    <source>
        <dbReference type="Proteomes" id="UP000069443"/>
    </source>
</evidence>
<gene>
    <name evidence="3" type="ORF">RMCC_3216</name>
</gene>
<keyword evidence="4" id="KW-1185">Reference proteome</keyword>
<evidence type="ECO:0000313" key="3">
    <source>
        <dbReference type="EMBL" id="GAS96250.1"/>
    </source>
</evidence>
<feature type="region of interest" description="Disordered" evidence="1">
    <location>
        <begin position="18"/>
        <end position="43"/>
    </location>
</feature>
<dbReference type="PROSITE" id="PS51257">
    <property type="entry name" value="PROKAR_LIPOPROTEIN"/>
    <property type="match status" value="1"/>
</dbReference>
<dbReference type="Proteomes" id="UP000069443">
    <property type="component" value="Unassembled WGS sequence"/>
</dbReference>
<comment type="caution">
    <text evidence="3">The sequence shown here is derived from an EMBL/GenBank/DDBJ whole genome shotgun (WGS) entry which is preliminary data.</text>
</comment>